<dbReference type="EMBL" id="JAQGEF010000012">
    <property type="protein sequence ID" value="MDA3615437.1"/>
    <property type="molecule type" value="Genomic_DNA"/>
</dbReference>
<feature type="signal peptide" evidence="1">
    <location>
        <begin position="1"/>
        <end position="19"/>
    </location>
</feature>
<dbReference type="SUPFAM" id="SSF55486">
    <property type="entry name" value="Metalloproteases ('zincins'), catalytic domain"/>
    <property type="match status" value="1"/>
</dbReference>
<feature type="chain" id="PRO_5046079018" evidence="1">
    <location>
        <begin position="20"/>
        <end position="650"/>
    </location>
</feature>
<evidence type="ECO:0000256" key="1">
    <source>
        <dbReference type="SAM" id="SignalP"/>
    </source>
</evidence>
<evidence type="ECO:0000313" key="3">
    <source>
        <dbReference type="EMBL" id="MDA3615437.1"/>
    </source>
</evidence>
<comment type="caution">
    <text evidence="3">The sequence shown here is derived from an EMBL/GenBank/DDBJ whole genome shotgun (WGS) entry which is preliminary data.</text>
</comment>
<keyword evidence="4" id="KW-1185">Reference proteome</keyword>
<dbReference type="CDD" id="cd09604">
    <property type="entry name" value="M1_APN_like"/>
    <property type="match status" value="1"/>
</dbReference>
<dbReference type="InterPro" id="IPR014782">
    <property type="entry name" value="Peptidase_M1_dom"/>
</dbReference>
<organism evidence="3 4">
    <name type="scientific">Polluticaenibacter yanchengensis</name>
    <dbReference type="NCBI Taxonomy" id="3014562"/>
    <lineage>
        <taxon>Bacteria</taxon>
        <taxon>Pseudomonadati</taxon>
        <taxon>Bacteroidota</taxon>
        <taxon>Chitinophagia</taxon>
        <taxon>Chitinophagales</taxon>
        <taxon>Chitinophagaceae</taxon>
        <taxon>Polluticaenibacter</taxon>
    </lineage>
</organism>
<protein>
    <submittedName>
        <fullName evidence="3">M1 family metallopeptidase</fullName>
    </submittedName>
</protein>
<keyword evidence="1" id="KW-0732">Signal</keyword>
<sequence length="650" mass="73501">MKKGLLTGLLLAGTGILSAQLKSSYNHHEAFALNFYKEQGNDVRAADGTPGPKYWQNTNDYKIEVSLDDVNHSIEGSVTIKYTNNSTQHLDFLWLQLDQNAYDLKSKAIATTSIGGSRYENKNFTEGGYKIRSVEISSNGKNFAGAEYYINDSRMQILLPAGLKANGGTMNIKIAYGYVIPEFGSDRTGRMNTKNGWIYNIAQWFPRMAVYDNLRGWNNLPYLGSGEFYLDYGNYDYSITVPASHIVVGSGELLNPKEVLTATQLQRWNEAVNSEKTVMLRTAEEVTESSSRPAKDKLTWKFRCHNTRDVAFASSKAFVWDAARINLQDGKRALAMSAYQAEVGGDSAWGRSTEYVKGAVEFYSKHLYNYPYPMAVNVAGNIGGMEYPGIVFCGYKAKRGSLWGVTNHEFGHIWFPMIIGTNEREFAWMDEGFNTFVNRLADASFNNGEYSNNRAMDLKTAAKTYAGLGEGIYNSTHTLNERHLGSLAYYKPSVGLDMLRNVVLGKDRFDKAFHYYFQKWAFKHPTSYDFFRAMENYAGEDLAWFWRGWFLNDWKIDMAVEDVSRADVKDNNKGSIITLVNLGQMPMPVPLQVTFEDGEIMQLDLPVEVWQRGPVWKVKIANAKTIIRVQIDPKGQIADIDTNNNKWTSQ</sequence>
<dbReference type="Gene3D" id="1.10.390.10">
    <property type="entry name" value="Neutral Protease Domain 2"/>
    <property type="match status" value="1"/>
</dbReference>
<gene>
    <name evidence="3" type="ORF">O3P16_11510</name>
</gene>
<dbReference type="Pfam" id="PF01433">
    <property type="entry name" value="Peptidase_M1"/>
    <property type="match status" value="1"/>
</dbReference>
<evidence type="ECO:0000313" key="4">
    <source>
        <dbReference type="Proteomes" id="UP001210231"/>
    </source>
</evidence>
<reference evidence="3 4" key="1">
    <citation type="submission" date="2022-12" db="EMBL/GenBank/DDBJ databases">
        <title>Chitinophagaceae gen. sp. nov., a new member of the family Chitinophagaceae, isolated from soil in a chemical factory.</title>
        <authorList>
            <person name="Ke Z."/>
        </authorList>
    </citation>
    <scope>NUCLEOTIDE SEQUENCE [LARGE SCALE GENOMIC DNA]</scope>
    <source>
        <strain evidence="3 4">LY-5</strain>
    </source>
</reference>
<feature type="domain" description="Peptidase M1 membrane alanine aminopeptidase" evidence="2">
    <location>
        <begin position="381"/>
        <end position="549"/>
    </location>
</feature>
<proteinExistence type="predicted"/>
<name>A0ABT4UKR7_9BACT</name>
<dbReference type="RefSeq" id="WP_407031763.1">
    <property type="nucleotide sequence ID" value="NZ_JAQGEF010000012.1"/>
</dbReference>
<evidence type="ECO:0000259" key="2">
    <source>
        <dbReference type="Pfam" id="PF01433"/>
    </source>
</evidence>
<dbReference type="Proteomes" id="UP001210231">
    <property type="component" value="Unassembled WGS sequence"/>
</dbReference>
<accession>A0ABT4UKR7</accession>
<dbReference type="InterPro" id="IPR027268">
    <property type="entry name" value="Peptidase_M4/M1_CTD_sf"/>
</dbReference>